<evidence type="ECO:0000313" key="2">
    <source>
        <dbReference type="Proteomes" id="UP000190814"/>
    </source>
</evidence>
<organism evidence="1 2">
    <name type="scientific">Eubacterium uniforme</name>
    <dbReference type="NCBI Taxonomy" id="39495"/>
    <lineage>
        <taxon>Bacteria</taxon>
        <taxon>Bacillati</taxon>
        <taxon>Bacillota</taxon>
        <taxon>Clostridia</taxon>
        <taxon>Eubacteriales</taxon>
        <taxon>Eubacteriaceae</taxon>
        <taxon>Eubacterium</taxon>
    </lineage>
</organism>
<protein>
    <submittedName>
        <fullName evidence="1">Uncharacterized protein</fullName>
    </submittedName>
</protein>
<dbReference type="AlphaFoldDB" id="A0A1T4VTI4"/>
<gene>
    <name evidence="1" type="ORF">SAMN02745111_01559</name>
</gene>
<dbReference type="EMBL" id="FUXZ01000009">
    <property type="protein sequence ID" value="SKA68273.1"/>
    <property type="molecule type" value="Genomic_DNA"/>
</dbReference>
<accession>A0A1T4VTI4</accession>
<name>A0A1T4VTI4_9FIRM</name>
<dbReference type="RefSeq" id="WP_078766420.1">
    <property type="nucleotide sequence ID" value="NZ_FUXZ01000009.1"/>
</dbReference>
<keyword evidence="2" id="KW-1185">Reference proteome</keyword>
<reference evidence="1 2" key="1">
    <citation type="submission" date="2017-02" db="EMBL/GenBank/DDBJ databases">
        <authorList>
            <person name="Peterson S.W."/>
        </authorList>
    </citation>
    <scope>NUCLEOTIDE SEQUENCE [LARGE SCALE GENOMIC DNA]</scope>
    <source>
        <strain evidence="1 2">ATCC 35992</strain>
    </source>
</reference>
<evidence type="ECO:0000313" key="1">
    <source>
        <dbReference type="EMBL" id="SKA68273.1"/>
    </source>
</evidence>
<proteinExistence type="predicted"/>
<dbReference type="STRING" id="39495.SAMN02745111_01559"/>
<dbReference type="Proteomes" id="UP000190814">
    <property type="component" value="Unassembled WGS sequence"/>
</dbReference>
<sequence length="83" mass="10036">MDKREAREYVENLLTKIDADDVKCQLIDFYDEFKDEPFEEVYGEDLSEEEIIDIYVETFATDDPKEERIIDEWQKEYNEGILD</sequence>